<proteinExistence type="predicted"/>
<dbReference type="PATRIC" id="fig|28229.3.peg.3987"/>
<dbReference type="RefSeq" id="WP_033083939.1">
    <property type="nucleotide sequence ID" value="NZ_JQEC01000057.1"/>
</dbReference>
<dbReference type="Pfam" id="PF09938">
    <property type="entry name" value="DUF2170"/>
    <property type="match status" value="1"/>
</dbReference>
<dbReference type="Proteomes" id="UP000029868">
    <property type="component" value="Unassembled WGS sequence"/>
</dbReference>
<organism evidence="1 2">
    <name type="scientific">Colwellia psychrerythraea</name>
    <name type="common">Vibrio psychroerythus</name>
    <dbReference type="NCBI Taxonomy" id="28229"/>
    <lineage>
        <taxon>Bacteria</taxon>
        <taxon>Pseudomonadati</taxon>
        <taxon>Pseudomonadota</taxon>
        <taxon>Gammaproteobacteria</taxon>
        <taxon>Alteromonadales</taxon>
        <taxon>Colwelliaceae</taxon>
        <taxon>Colwellia</taxon>
    </lineage>
</organism>
<dbReference type="EMBL" id="JQEC01000057">
    <property type="protein sequence ID" value="KGJ89020.1"/>
    <property type="molecule type" value="Genomic_DNA"/>
</dbReference>
<comment type="caution">
    <text evidence="1">The sequence shown here is derived from an EMBL/GenBank/DDBJ whole genome shotgun (WGS) entry which is preliminary data.</text>
</comment>
<dbReference type="OrthoDB" id="6196950at2"/>
<sequence length="137" mass="15117">MNIHTIADHLNSLADNSDTGMSFDCQPISGEVDVLQISILGREELPVFVSVTEDQILCISYLWGSEEVKPECVNAMHESMLEMNIPMPLSSFSKIGDKYVVFGALSISSSFDDVEHELAVLSNNAVEVIDDMSEYLL</sequence>
<dbReference type="AlphaFoldDB" id="A0A099KFF9"/>
<name>A0A099KFF9_COLPS</name>
<dbReference type="InterPro" id="IPR019231">
    <property type="entry name" value="DUF2170"/>
</dbReference>
<evidence type="ECO:0000313" key="2">
    <source>
        <dbReference type="Proteomes" id="UP000029868"/>
    </source>
</evidence>
<accession>A0A099KFF9</accession>
<gene>
    <name evidence="1" type="ORF">GAB14E_4016</name>
</gene>
<evidence type="ECO:0008006" key="3">
    <source>
        <dbReference type="Google" id="ProtNLM"/>
    </source>
</evidence>
<protein>
    <recommendedName>
        <fullName evidence="3">DUF2170 domain-containing protein</fullName>
    </recommendedName>
</protein>
<evidence type="ECO:0000313" key="1">
    <source>
        <dbReference type="EMBL" id="KGJ89020.1"/>
    </source>
</evidence>
<reference evidence="1 2" key="1">
    <citation type="submission" date="2014-08" db="EMBL/GenBank/DDBJ databases">
        <title>Genomic and Phenotypic Diversity of Colwellia psychrerythraea strains from Disparate Marine Basins.</title>
        <authorList>
            <person name="Techtmann S.M."/>
            <person name="Stelling S.C."/>
            <person name="Utturkar S.M."/>
            <person name="Alshibli N."/>
            <person name="Harris A."/>
            <person name="Brown S.D."/>
            <person name="Hazen T.C."/>
        </authorList>
    </citation>
    <scope>NUCLEOTIDE SEQUENCE [LARGE SCALE GENOMIC DNA]</scope>
    <source>
        <strain evidence="1 2">GAB14E</strain>
    </source>
</reference>